<keyword evidence="1" id="KW-0732">Signal</keyword>
<dbReference type="Ensembl" id="ENSCSET00000003350.1">
    <property type="protein sequence ID" value="ENSCSEP00000003305.1"/>
    <property type="gene ID" value="ENSCSEG00000002157.1"/>
</dbReference>
<dbReference type="OMA" id="LQGFCYS"/>
<accession>A0A3P8UST0</accession>
<dbReference type="GO" id="GO:0009986">
    <property type="term" value="C:cell surface"/>
    <property type="evidence" value="ECO:0007669"/>
    <property type="project" value="TreeGrafter"/>
</dbReference>
<dbReference type="GO" id="GO:0007160">
    <property type="term" value="P:cell-matrix adhesion"/>
    <property type="evidence" value="ECO:0007669"/>
    <property type="project" value="TreeGrafter"/>
</dbReference>
<evidence type="ECO:0000256" key="3">
    <source>
        <dbReference type="SAM" id="Phobius"/>
    </source>
</evidence>
<evidence type="ECO:0000313" key="6">
    <source>
        <dbReference type="Proteomes" id="UP000265120"/>
    </source>
</evidence>
<evidence type="ECO:0000256" key="1">
    <source>
        <dbReference type="ARBA" id="ARBA00022729"/>
    </source>
</evidence>
<sequence length="789" mass="87894">MEFKVPASPSRNWLEAILHLLPLMGVTFLQGLTPTQLLNVLPALGNVSFSPVQASVIVDKLSSVTRLTAADKLENLGSLTAGMQAEELLKLTSGQLLQFLPSLAHHSPCRSPPQAIAIATKLWGYPQVVTWLDNNDVDPLLYCTPLMSVLPRIPVLVNMTQNITTNPFNTQQAKDIFTKALDIHPNLIKENILKLGTLGQGLSCQMLKEYLQDDTSLSGVRKVLIFLQQQTRPLHISLKKCVIEELYQLPFFSQLLRYLSAEISLSMPLSVITKFTKADMDILRKTIIQEPHHFLLLPRSKQTLLVDKMVERMNMNTGPFTGEEFQSLGIMAPFVADEVFSQIDRSFFLAKLPFLLGLCYTRSKMSLVAAILQEPVVFGPTKKWNYSTVLQVDRFLFFLSDTSLQDISLDLVPLGYLEKLFIKQRHWESGDVGANCLTEDERISFFQRQQFVLQFFLGYLKIDPHSSWSPFIPSCAVMHSIPPAAWTPSSLLSMSSVDFYNCLELMGRDPYIANYQRSQLLNKVKKIFGPVFSFSQPVISQLGALAKEMTEEELSSLHLVERRSIAALGAVQGWSQKQLAVLSSRVFNSTKQTPIQLDSSTLVAMGHILCGAKSTNLSSLNAVEFSKAALFLGQLQLACSEEQLEVFVRLLTHPLAFGPISSWGTGVFIEIGVLAAGITDFAMSALVREQIEGMTPEAISRIPPERFYVALNQRQISMFSYEQAAAVTNEQYNILSEVQKTALSMALTPWENRPVDFRGRSGALSLSHSPVCLTLGLLMLLFVLHGPAQ</sequence>
<reference evidence="5 6" key="1">
    <citation type="journal article" date="2014" name="Nat. Genet.">
        <title>Whole-genome sequence of a flatfish provides insights into ZW sex chromosome evolution and adaptation to a benthic lifestyle.</title>
        <authorList>
            <person name="Chen S."/>
            <person name="Zhang G."/>
            <person name="Shao C."/>
            <person name="Huang Q."/>
            <person name="Liu G."/>
            <person name="Zhang P."/>
            <person name="Song W."/>
            <person name="An N."/>
            <person name="Chalopin D."/>
            <person name="Volff J.N."/>
            <person name="Hong Y."/>
            <person name="Li Q."/>
            <person name="Sha Z."/>
            <person name="Zhou H."/>
            <person name="Xie M."/>
            <person name="Yu Q."/>
            <person name="Liu Y."/>
            <person name="Xiang H."/>
            <person name="Wang N."/>
            <person name="Wu K."/>
            <person name="Yang C."/>
            <person name="Zhou Q."/>
            <person name="Liao X."/>
            <person name="Yang L."/>
            <person name="Hu Q."/>
            <person name="Zhang J."/>
            <person name="Meng L."/>
            <person name="Jin L."/>
            <person name="Tian Y."/>
            <person name="Lian J."/>
            <person name="Yang J."/>
            <person name="Miao G."/>
            <person name="Liu S."/>
            <person name="Liang Z."/>
            <person name="Yan F."/>
            <person name="Li Y."/>
            <person name="Sun B."/>
            <person name="Zhang H."/>
            <person name="Zhang J."/>
            <person name="Zhu Y."/>
            <person name="Du M."/>
            <person name="Zhao Y."/>
            <person name="Schartl M."/>
            <person name="Tang Q."/>
            <person name="Wang J."/>
        </authorList>
    </citation>
    <scope>NUCLEOTIDE SEQUENCE</scope>
</reference>
<dbReference type="AlphaFoldDB" id="A0A3P8UST0"/>
<dbReference type="PANTHER" id="PTHR23412:SF19">
    <property type="entry name" value="STEREOCILIN 1"/>
    <property type="match status" value="1"/>
</dbReference>
<keyword evidence="3" id="KW-1133">Transmembrane helix</keyword>
<dbReference type="Proteomes" id="UP000265120">
    <property type="component" value="Chromosome 5"/>
</dbReference>
<evidence type="ECO:0000256" key="2">
    <source>
        <dbReference type="ARBA" id="ARBA00023180"/>
    </source>
</evidence>
<name>A0A3P8UST0_CYNSE</name>
<reference evidence="5" key="2">
    <citation type="submission" date="2025-08" db="UniProtKB">
        <authorList>
            <consortium name="Ensembl"/>
        </authorList>
    </citation>
    <scope>IDENTIFICATION</scope>
</reference>
<feature type="domain" description="Stereocilin LRR" evidence="4">
    <location>
        <begin position="2"/>
        <end position="96"/>
    </location>
</feature>
<dbReference type="GeneTree" id="ENSGT00950000182957"/>
<dbReference type="InterPro" id="IPR026664">
    <property type="entry name" value="Stereocilin-rel"/>
</dbReference>
<dbReference type="InterPro" id="IPR048992">
    <property type="entry name" value="Stereocilin_LRR"/>
</dbReference>
<protein>
    <recommendedName>
        <fullName evidence="4">Stereocilin LRR domain-containing protein</fullName>
    </recommendedName>
</protein>
<keyword evidence="6" id="KW-1185">Reference proteome</keyword>
<evidence type="ECO:0000259" key="4">
    <source>
        <dbReference type="Pfam" id="PF21058"/>
    </source>
</evidence>
<feature type="transmembrane region" description="Helical" evidence="3">
    <location>
        <begin position="763"/>
        <end position="784"/>
    </location>
</feature>
<keyword evidence="3" id="KW-0812">Transmembrane</keyword>
<dbReference type="InParanoid" id="A0A3P8UST0"/>
<proteinExistence type="predicted"/>
<keyword evidence="2" id="KW-0325">Glycoprotein</keyword>
<dbReference type="Pfam" id="PF21058">
    <property type="entry name" value="Stereocilin"/>
    <property type="match status" value="1"/>
</dbReference>
<dbReference type="STRING" id="244447.ENSCSEP00000003305"/>
<organism evidence="5 6">
    <name type="scientific">Cynoglossus semilaevis</name>
    <name type="common">Tongue sole</name>
    <dbReference type="NCBI Taxonomy" id="244447"/>
    <lineage>
        <taxon>Eukaryota</taxon>
        <taxon>Metazoa</taxon>
        <taxon>Chordata</taxon>
        <taxon>Craniata</taxon>
        <taxon>Vertebrata</taxon>
        <taxon>Euteleostomi</taxon>
        <taxon>Actinopterygii</taxon>
        <taxon>Neopterygii</taxon>
        <taxon>Teleostei</taxon>
        <taxon>Neoteleostei</taxon>
        <taxon>Acanthomorphata</taxon>
        <taxon>Carangaria</taxon>
        <taxon>Pleuronectiformes</taxon>
        <taxon>Pleuronectoidei</taxon>
        <taxon>Cynoglossidae</taxon>
        <taxon>Cynoglossinae</taxon>
        <taxon>Cynoglossus</taxon>
    </lineage>
</organism>
<keyword evidence="3" id="KW-0472">Membrane</keyword>
<dbReference type="PANTHER" id="PTHR23412">
    <property type="entry name" value="STEREOCILIN RELATED"/>
    <property type="match status" value="1"/>
</dbReference>
<reference evidence="5" key="3">
    <citation type="submission" date="2025-09" db="UniProtKB">
        <authorList>
            <consortium name="Ensembl"/>
        </authorList>
    </citation>
    <scope>IDENTIFICATION</scope>
</reference>
<evidence type="ECO:0000313" key="5">
    <source>
        <dbReference type="Ensembl" id="ENSCSEP00000003305.1"/>
    </source>
</evidence>